<dbReference type="PANTHER" id="PTHR23028:SF53">
    <property type="entry name" value="ACYL_TRANSF_3 DOMAIN-CONTAINING PROTEIN"/>
    <property type="match status" value="1"/>
</dbReference>
<reference evidence="12" key="1">
    <citation type="submission" date="2009-10" db="EMBL/GenBank/DDBJ databases">
        <title>The genome sequence of Streptomyces sviceus strain ATCC 29083.</title>
        <authorList>
            <consortium name="The Broad Institute Genome Sequencing Platform"/>
            <consortium name="Broad Institute Microbial Sequencing Center"/>
            <person name="Fischbach M."/>
            <person name="Godfrey P."/>
            <person name="Ward D."/>
            <person name="Young S."/>
            <person name="Zeng Q."/>
            <person name="Koehrsen M."/>
            <person name="Alvarado L."/>
            <person name="Berlin A.M."/>
            <person name="Bochicchio J."/>
            <person name="Borenstein D."/>
            <person name="Chapman S.B."/>
            <person name="Chen Z."/>
            <person name="Engels R."/>
            <person name="Freedman E."/>
            <person name="Gellesch M."/>
            <person name="Goldberg J."/>
            <person name="Griggs A."/>
            <person name="Gujja S."/>
            <person name="Heilman E.R."/>
            <person name="Heiman D.I."/>
            <person name="Hepburn T.A."/>
            <person name="Howarth C."/>
            <person name="Jen D."/>
            <person name="Larson L."/>
            <person name="Lewis B."/>
            <person name="Mehta T."/>
            <person name="Park D."/>
            <person name="Pearson M."/>
            <person name="Richards J."/>
            <person name="Roberts A."/>
            <person name="Saif S."/>
            <person name="Shea T.D."/>
            <person name="Shenoy N."/>
            <person name="Sisk P."/>
            <person name="Stolte C."/>
            <person name="Sykes S.N."/>
            <person name="Thomson T."/>
            <person name="Walk T."/>
            <person name="White J."/>
            <person name="Yandava C."/>
            <person name="Straight P."/>
            <person name="Clardy J."/>
            <person name="Hung D."/>
            <person name="Kolter R."/>
            <person name="Mekalanos J."/>
            <person name="Walker S."/>
            <person name="Walsh C.T."/>
            <person name="Wieland-Brown L.C."/>
            <person name="Haas B."/>
            <person name="Nusbaum C."/>
            <person name="Birren B."/>
        </authorList>
    </citation>
    <scope>NUCLEOTIDE SEQUENCE [LARGE SCALE GENOMIC DNA]</scope>
    <source>
        <strain evidence="12">ATCC 29083</strain>
    </source>
</reference>
<dbReference type="Proteomes" id="UP000002785">
    <property type="component" value="Chromosome"/>
</dbReference>
<organism evidence="12 13">
    <name type="scientific">Streptomyces sviceus (strain ATCC 29083 / DSM 924 / JCM 4929 / NBRC 13980 / NCIMB 11184 / NRRL 5439 / UC 5370)</name>
    <dbReference type="NCBI Taxonomy" id="463191"/>
    <lineage>
        <taxon>Bacteria</taxon>
        <taxon>Bacillati</taxon>
        <taxon>Actinomycetota</taxon>
        <taxon>Actinomycetes</taxon>
        <taxon>Kitasatosporales</taxon>
        <taxon>Streptomycetaceae</taxon>
        <taxon>Streptomyces</taxon>
    </lineage>
</organism>
<dbReference type="GO" id="GO:0009103">
    <property type="term" value="P:lipopolysaccharide biosynthetic process"/>
    <property type="evidence" value="ECO:0007669"/>
    <property type="project" value="TreeGrafter"/>
</dbReference>
<dbReference type="GO" id="GO:0016747">
    <property type="term" value="F:acyltransferase activity, transferring groups other than amino-acyl groups"/>
    <property type="evidence" value="ECO:0007669"/>
    <property type="project" value="InterPro"/>
</dbReference>
<evidence type="ECO:0000256" key="9">
    <source>
        <dbReference type="SAM" id="Phobius"/>
    </source>
</evidence>
<feature type="transmembrane region" description="Helical" evidence="9">
    <location>
        <begin position="63"/>
        <end position="82"/>
    </location>
</feature>
<feature type="transmembrane region" description="Helical" evidence="9">
    <location>
        <begin position="303"/>
        <end position="325"/>
    </location>
</feature>
<name>B5HPZ5_STRX2</name>
<dbReference type="InterPro" id="IPR043968">
    <property type="entry name" value="SGNH"/>
</dbReference>
<keyword evidence="6 9" id="KW-0472">Membrane</keyword>
<dbReference type="Gene3D" id="3.40.50.1110">
    <property type="entry name" value="SGNH hydrolase"/>
    <property type="match status" value="1"/>
</dbReference>
<dbReference type="HOGENOM" id="CLU_005679_10_1_11"/>
<evidence type="ECO:0000256" key="1">
    <source>
        <dbReference type="ARBA" id="ARBA00004651"/>
    </source>
</evidence>
<keyword evidence="2" id="KW-1003">Cell membrane</keyword>
<feature type="transmembrane region" description="Helical" evidence="9">
    <location>
        <begin position="196"/>
        <end position="214"/>
    </location>
</feature>
<evidence type="ECO:0000259" key="11">
    <source>
        <dbReference type="Pfam" id="PF19040"/>
    </source>
</evidence>
<proteinExistence type="predicted"/>
<dbReference type="InterPro" id="IPR036514">
    <property type="entry name" value="SGNH_hydro_sf"/>
</dbReference>
<feature type="transmembrane region" description="Helical" evidence="9">
    <location>
        <begin position="88"/>
        <end position="103"/>
    </location>
</feature>
<feature type="transmembrane region" description="Helical" evidence="9">
    <location>
        <begin position="278"/>
        <end position="297"/>
    </location>
</feature>
<evidence type="ECO:0000313" key="12">
    <source>
        <dbReference type="EMBL" id="EDY54900.1"/>
    </source>
</evidence>
<evidence type="ECO:0000259" key="10">
    <source>
        <dbReference type="Pfam" id="PF01757"/>
    </source>
</evidence>
<dbReference type="AlphaFoldDB" id="B5HPZ5"/>
<dbReference type="InterPro" id="IPR002656">
    <property type="entry name" value="Acyl_transf_3_dom"/>
</dbReference>
<feature type="compositionally biased region" description="Basic residues" evidence="8">
    <location>
        <begin position="1"/>
        <end position="12"/>
    </location>
</feature>
<evidence type="ECO:0000256" key="8">
    <source>
        <dbReference type="SAM" id="MobiDB-lite"/>
    </source>
</evidence>
<evidence type="ECO:0000313" key="13">
    <source>
        <dbReference type="Proteomes" id="UP000002785"/>
    </source>
</evidence>
<dbReference type="SUPFAM" id="SSF52266">
    <property type="entry name" value="SGNH hydrolase"/>
    <property type="match status" value="1"/>
</dbReference>
<sequence length="716" mass="78126">MRHPHPRPRGARQRYGCRLPDDPLNSSVRRTARPHSYWRTVTRHRSSAAQTEGLRKYRPDIQGLRAVAIMMVVAMHCGILDIHGGVDVSFVLSGFLIGGQLLAEIDRTGKVSLSKFWARRFRRLAPGMTVVVLATASLAWIYGSPLRFRDTMEDGLASALSVMNWRLVETGTDYFANDGTQSPYQHFWSLGIEEQFYLAAPLALFAMAWLSRVVFRNRVLVGLFLGAVIGGSFYVGYTQTSVNQPLAYFGTHTRIWELTVGILIALGAPLLSRMNRAVAGVISWLGLATAIGTALLITPETPLPGYAVAGPVLGAAMIIAGGCAAPRFGAERLLDNPVLNSVANVSYGWYLWHWPILILWPDITGHELSYSDRFRVASLSLILAYAMFYVVEHRFRTNAQLVARPWKGIFAGGTAVAGTAGAAAFAMTVLPLNLSASAVAAGSGTVGWSGTESVRGSVVHKQLSAVARGALPKSPDDQTHYGCIDNTDVEEFVLRDNCVIGDRTGERSVVVIGDSHAWQWGDAFDEIGRKLHAKIVTMAKGGCSPEVYAIKNPELNREYSECDSWRRTAFEEIKKLKPDVVVVTNRVRQEATEAGAEKAFQALEESGAEIVYLTDTPQPGRNVPDCLATHIDDVTACNPAQDKAIEYTDYRAMEQKVAERHGGVVIDTLPAFCADDVCPTVIGDQIVYFDASHITAGYAKSLVPFLQPTLKKVLAG</sequence>
<feature type="transmembrane region" description="Helical" evidence="9">
    <location>
        <begin position="337"/>
        <end position="354"/>
    </location>
</feature>
<keyword evidence="4 9" id="KW-0812">Transmembrane</keyword>
<dbReference type="InterPro" id="IPR050879">
    <property type="entry name" value="Acyltransferase_3"/>
</dbReference>
<keyword evidence="13" id="KW-1185">Reference proteome</keyword>
<dbReference type="Pfam" id="PF19040">
    <property type="entry name" value="SGNH"/>
    <property type="match status" value="1"/>
</dbReference>
<keyword evidence="3" id="KW-0808">Transferase</keyword>
<dbReference type="GO" id="GO:0005886">
    <property type="term" value="C:plasma membrane"/>
    <property type="evidence" value="ECO:0007669"/>
    <property type="project" value="UniProtKB-SubCell"/>
</dbReference>
<feature type="transmembrane region" description="Helical" evidence="9">
    <location>
        <begin position="374"/>
        <end position="391"/>
    </location>
</feature>
<feature type="domain" description="SGNH" evidence="11">
    <location>
        <begin position="494"/>
        <end position="707"/>
    </location>
</feature>
<feature type="transmembrane region" description="Helical" evidence="9">
    <location>
        <begin position="124"/>
        <end position="143"/>
    </location>
</feature>
<dbReference type="PANTHER" id="PTHR23028">
    <property type="entry name" value="ACETYLTRANSFERASE"/>
    <property type="match status" value="1"/>
</dbReference>
<gene>
    <name evidence="12" type="ORF">SSEG_08663</name>
</gene>
<evidence type="ECO:0000256" key="6">
    <source>
        <dbReference type="ARBA" id="ARBA00023136"/>
    </source>
</evidence>
<dbReference type="EMBL" id="CM000951">
    <property type="protein sequence ID" value="EDY54900.1"/>
    <property type="molecule type" value="Genomic_DNA"/>
</dbReference>
<accession>B5HPZ5</accession>
<evidence type="ECO:0000256" key="7">
    <source>
        <dbReference type="ARBA" id="ARBA00023315"/>
    </source>
</evidence>
<feature type="transmembrane region" description="Helical" evidence="9">
    <location>
        <begin position="255"/>
        <end position="271"/>
    </location>
</feature>
<dbReference type="Pfam" id="PF01757">
    <property type="entry name" value="Acyl_transf_3"/>
    <property type="match status" value="1"/>
</dbReference>
<evidence type="ECO:0000256" key="4">
    <source>
        <dbReference type="ARBA" id="ARBA00022692"/>
    </source>
</evidence>
<feature type="region of interest" description="Disordered" evidence="8">
    <location>
        <begin position="1"/>
        <end position="30"/>
    </location>
</feature>
<comment type="subcellular location">
    <subcellularLocation>
        <location evidence="1">Cell membrane</location>
        <topology evidence="1">Multi-pass membrane protein</topology>
    </subcellularLocation>
</comment>
<feature type="domain" description="Acyltransferase 3" evidence="10">
    <location>
        <begin position="60"/>
        <end position="367"/>
    </location>
</feature>
<evidence type="ECO:0000256" key="2">
    <source>
        <dbReference type="ARBA" id="ARBA00022475"/>
    </source>
</evidence>
<dbReference type="eggNOG" id="COG1835">
    <property type="taxonomic scope" value="Bacteria"/>
</dbReference>
<keyword evidence="7 12" id="KW-0012">Acyltransferase</keyword>
<protein>
    <submittedName>
        <fullName evidence="12">Acyltransferase</fullName>
    </submittedName>
</protein>
<keyword evidence="5 9" id="KW-1133">Transmembrane helix</keyword>
<evidence type="ECO:0000256" key="3">
    <source>
        <dbReference type="ARBA" id="ARBA00022679"/>
    </source>
</evidence>
<evidence type="ECO:0000256" key="5">
    <source>
        <dbReference type="ARBA" id="ARBA00022989"/>
    </source>
</evidence>
<feature type="transmembrane region" description="Helical" evidence="9">
    <location>
        <begin position="219"/>
        <end position="235"/>
    </location>
</feature>